<keyword evidence="2" id="KW-0732">Signal</keyword>
<protein>
    <recommendedName>
        <fullName evidence="5">Sortase</fullName>
    </recommendedName>
</protein>
<reference evidence="3 4" key="1">
    <citation type="submission" date="2020-09" db="EMBL/GenBank/DDBJ databases">
        <title>A novel species.</title>
        <authorList>
            <person name="Gao J."/>
        </authorList>
    </citation>
    <scope>NUCLEOTIDE SEQUENCE [LARGE SCALE GENOMIC DNA]</scope>
    <source>
        <strain evidence="3 4">CRXT-Y-14</strain>
    </source>
</reference>
<dbReference type="KEGG" id="sxn:IAG42_22220"/>
<dbReference type="Proteomes" id="UP000516428">
    <property type="component" value="Chromosome"/>
</dbReference>
<keyword evidence="4" id="KW-1185">Reference proteome</keyword>
<evidence type="ECO:0000313" key="4">
    <source>
        <dbReference type="Proteomes" id="UP000516428"/>
    </source>
</evidence>
<feature type="chain" id="PRO_5028968892" description="Sortase" evidence="2">
    <location>
        <begin position="25"/>
        <end position="186"/>
    </location>
</feature>
<keyword evidence="1" id="KW-0812">Transmembrane</keyword>
<organism evidence="3 4">
    <name type="scientific">Streptomyces xanthii</name>
    <dbReference type="NCBI Taxonomy" id="2768069"/>
    <lineage>
        <taxon>Bacteria</taxon>
        <taxon>Bacillati</taxon>
        <taxon>Actinomycetota</taxon>
        <taxon>Actinomycetes</taxon>
        <taxon>Kitasatosporales</taxon>
        <taxon>Streptomycetaceae</taxon>
        <taxon>Streptomyces</taxon>
    </lineage>
</organism>
<keyword evidence="1" id="KW-1133">Transmembrane helix</keyword>
<evidence type="ECO:0000256" key="1">
    <source>
        <dbReference type="SAM" id="Phobius"/>
    </source>
</evidence>
<evidence type="ECO:0008006" key="5">
    <source>
        <dbReference type="Google" id="ProtNLM"/>
    </source>
</evidence>
<gene>
    <name evidence="3" type="ORF">IAG42_22220</name>
</gene>
<dbReference type="EMBL" id="CP061281">
    <property type="protein sequence ID" value="QNS06027.1"/>
    <property type="molecule type" value="Genomic_DNA"/>
</dbReference>
<proteinExistence type="predicted"/>
<feature type="transmembrane region" description="Helical" evidence="1">
    <location>
        <begin position="156"/>
        <end position="176"/>
    </location>
</feature>
<sequence>MRTGLLALRAAGAAAVLVTIPAAAAHGAQDGGSVTVSPQAAPPGTDVELAVTGCAGTAGRAVSDAFVSAAVLAPAADRSALTAEARVASSAKPGAHEITVTCDGVETKTKGTVRVLERGASPAPTPTAAVHAGGGGAAARLAAAEQAAEGPGTRHAVIGLVLAAIAAVAVACRSVRRRRNPSEGPR</sequence>
<evidence type="ECO:0000313" key="3">
    <source>
        <dbReference type="EMBL" id="QNS06027.1"/>
    </source>
</evidence>
<dbReference type="AlphaFoldDB" id="A0A7H1BBC2"/>
<name>A0A7H1BBC2_9ACTN</name>
<dbReference type="RefSeq" id="WP_188338711.1">
    <property type="nucleotide sequence ID" value="NZ_CP061281.1"/>
</dbReference>
<feature type="signal peptide" evidence="2">
    <location>
        <begin position="1"/>
        <end position="24"/>
    </location>
</feature>
<accession>A0A7H1BBC2</accession>
<evidence type="ECO:0000256" key="2">
    <source>
        <dbReference type="SAM" id="SignalP"/>
    </source>
</evidence>
<keyword evidence="1" id="KW-0472">Membrane</keyword>